<dbReference type="Gene3D" id="3.90.950.20">
    <property type="entry name" value="CinA-like"/>
    <property type="match status" value="1"/>
</dbReference>
<dbReference type="InterPro" id="IPR036653">
    <property type="entry name" value="CinA-like_C"/>
</dbReference>
<accession>A0A7Y9JSM9</accession>
<evidence type="ECO:0000313" key="2">
    <source>
        <dbReference type="EMBL" id="NYD58733.1"/>
    </source>
</evidence>
<feature type="domain" description="CinA C-terminal" evidence="1">
    <location>
        <begin position="12"/>
        <end position="160"/>
    </location>
</feature>
<organism evidence="2 3">
    <name type="scientific">Nocardioides marinisabuli</name>
    <dbReference type="NCBI Taxonomy" id="419476"/>
    <lineage>
        <taxon>Bacteria</taxon>
        <taxon>Bacillati</taxon>
        <taxon>Actinomycetota</taxon>
        <taxon>Actinomycetes</taxon>
        <taxon>Propionibacteriales</taxon>
        <taxon>Nocardioidaceae</taxon>
        <taxon>Nocardioides</taxon>
    </lineage>
</organism>
<gene>
    <name evidence="2" type="ORF">BKA08_002971</name>
</gene>
<dbReference type="Proteomes" id="UP000516957">
    <property type="component" value="Unassembled WGS sequence"/>
</dbReference>
<name>A0A7Y9JSM9_9ACTN</name>
<comment type="caution">
    <text evidence="2">The sequence shown here is derived from an EMBL/GenBank/DDBJ whole genome shotgun (WGS) entry which is preliminary data.</text>
</comment>
<keyword evidence="3" id="KW-1185">Reference proteome</keyword>
<dbReference type="AlphaFoldDB" id="A0A7Y9JSM9"/>
<evidence type="ECO:0000259" key="1">
    <source>
        <dbReference type="Pfam" id="PF02464"/>
    </source>
</evidence>
<dbReference type="RefSeq" id="WP_179616300.1">
    <property type="nucleotide sequence ID" value="NZ_CP059163.1"/>
</dbReference>
<dbReference type="GO" id="GO:0016787">
    <property type="term" value="F:hydrolase activity"/>
    <property type="evidence" value="ECO:0007669"/>
    <property type="project" value="UniProtKB-KW"/>
</dbReference>
<proteinExistence type="predicted"/>
<reference evidence="2 3" key="1">
    <citation type="submission" date="2020-07" db="EMBL/GenBank/DDBJ databases">
        <title>Sequencing the genomes of 1000 actinobacteria strains.</title>
        <authorList>
            <person name="Klenk H.-P."/>
        </authorList>
    </citation>
    <scope>NUCLEOTIDE SEQUENCE [LARGE SCALE GENOMIC DNA]</scope>
    <source>
        <strain evidence="2 3">DSM 18965</strain>
    </source>
</reference>
<keyword evidence="2" id="KW-0378">Hydrolase</keyword>
<dbReference type="EMBL" id="JACCBE010000001">
    <property type="protein sequence ID" value="NYD58733.1"/>
    <property type="molecule type" value="Genomic_DNA"/>
</dbReference>
<dbReference type="InterPro" id="IPR008136">
    <property type="entry name" value="CinA_C"/>
</dbReference>
<dbReference type="SUPFAM" id="SSF142433">
    <property type="entry name" value="CinA-like"/>
    <property type="match status" value="1"/>
</dbReference>
<sequence length="172" mass="17207">MDEEHDRAERPAAALHAVLRSRGETLATAESLTGGLLAGLLTDVPGASATYVGGLVTYATELKQGLLGVPAELVAEHGVVSAPCAEAMAGGALAATGATWALSTTGVAGPDLQEGHPAGTVFVGVAGPGVLRSVRLQLDGGRAEVRRDSCAAAVSVLTDILEGCGGEERVLR</sequence>
<dbReference type="NCBIfam" id="TIGR00199">
    <property type="entry name" value="PncC_domain"/>
    <property type="match status" value="1"/>
</dbReference>
<protein>
    <submittedName>
        <fullName evidence="2">PncC family amidohydrolase</fullName>
    </submittedName>
</protein>
<evidence type="ECO:0000313" key="3">
    <source>
        <dbReference type="Proteomes" id="UP000516957"/>
    </source>
</evidence>
<dbReference type="Pfam" id="PF02464">
    <property type="entry name" value="CinA"/>
    <property type="match status" value="1"/>
</dbReference>